<evidence type="ECO:0000313" key="2">
    <source>
        <dbReference type="EMBL" id="AZP04897.1"/>
    </source>
</evidence>
<organism evidence="2 3">
    <name type="scientific">Jeotgalibaca ciconiae</name>
    <dbReference type="NCBI Taxonomy" id="2496265"/>
    <lineage>
        <taxon>Bacteria</taxon>
        <taxon>Bacillati</taxon>
        <taxon>Bacillota</taxon>
        <taxon>Bacilli</taxon>
        <taxon>Lactobacillales</taxon>
        <taxon>Carnobacteriaceae</taxon>
        <taxon>Jeotgalibaca</taxon>
    </lineage>
</organism>
<keyword evidence="3" id="KW-1185">Reference proteome</keyword>
<evidence type="ECO:0000313" key="3">
    <source>
        <dbReference type="Proteomes" id="UP000273326"/>
    </source>
</evidence>
<name>A0A3S9HC19_9LACT</name>
<protein>
    <recommendedName>
        <fullName evidence="4">ISLre2 family transposase</fullName>
    </recommendedName>
</protein>
<dbReference type="Pfam" id="PF06782">
    <property type="entry name" value="UPF0236"/>
    <property type="match status" value="1"/>
</dbReference>
<reference evidence="3" key="1">
    <citation type="submission" date="2018-12" db="EMBL/GenBank/DDBJ databases">
        <title>Complete genome sequencing of Jeotgalibaca sp. H21T32.</title>
        <authorList>
            <person name="Bae J.-W."/>
            <person name="Lee S.-Y."/>
        </authorList>
    </citation>
    <scope>NUCLEOTIDE SEQUENCE [LARGE SCALE GENOMIC DNA]</scope>
    <source>
        <strain evidence="3">H21T32</strain>
    </source>
</reference>
<dbReference type="InterPro" id="IPR009620">
    <property type="entry name" value="UPF0236"/>
</dbReference>
<dbReference type="OrthoDB" id="2329161at2"/>
<comment type="similarity">
    <text evidence="1">Belongs to the UPF0236 family.</text>
</comment>
<sequence length="156" mass="17909">MVAILDTAESRVDEAHGEDQLRHIEKLTHYLSRNWAYLKRLKAYQLEETVQGIGSCESNHRIYSYRMKRNGKYWSDQGAQSMVCLIEALKNQTFDQALTEEIPEYEKTYPQDLKLAVRMALRKGKPAASVGAKSGRILHRNASDAMGNLHKAMRLR</sequence>
<proteinExistence type="inferred from homology"/>
<dbReference type="AlphaFoldDB" id="A0A3S9HC19"/>
<dbReference type="KEGG" id="jeh:EJN90_09730"/>
<dbReference type="EMBL" id="CP034465">
    <property type="protein sequence ID" value="AZP04897.1"/>
    <property type="molecule type" value="Genomic_DNA"/>
</dbReference>
<accession>A0A3S9HC19</accession>
<evidence type="ECO:0008006" key="4">
    <source>
        <dbReference type="Google" id="ProtNLM"/>
    </source>
</evidence>
<evidence type="ECO:0000256" key="1">
    <source>
        <dbReference type="ARBA" id="ARBA00006539"/>
    </source>
</evidence>
<dbReference type="Proteomes" id="UP000273326">
    <property type="component" value="Chromosome"/>
</dbReference>
<gene>
    <name evidence="2" type="ORF">EJN90_09730</name>
</gene>